<dbReference type="EMBL" id="JAAAUQ010000274">
    <property type="protein sequence ID" value="KAF9152030.1"/>
    <property type="molecule type" value="Genomic_DNA"/>
</dbReference>
<protein>
    <submittedName>
        <fullName evidence="1">Uncharacterized protein</fullName>
    </submittedName>
</protein>
<accession>A0A9P5VCC7</accession>
<dbReference type="OrthoDB" id="10516168at2759"/>
<dbReference type="Proteomes" id="UP000748756">
    <property type="component" value="Unassembled WGS sequence"/>
</dbReference>
<comment type="caution">
    <text evidence="1">The sequence shown here is derived from an EMBL/GenBank/DDBJ whole genome shotgun (WGS) entry which is preliminary data.</text>
</comment>
<evidence type="ECO:0000313" key="1">
    <source>
        <dbReference type="EMBL" id="KAF9152030.1"/>
    </source>
</evidence>
<dbReference type="AlphaFoldDB" id="A0A9P5VCC7"/>
<proteinExistence type="predicted"/>
<sequence length="203" mass="22727">MALRYWVQWGVTIEDIHGSFVGDYRVWISDKHKMMTNDPKKSEETLTLISRPQRGIVHELGRFGKERTLHLPKPRIPTWIVNKNGNNVDSTSSTTDSNNKERIDHYFSTRKPSFSDHAIVQLPQPLYIPLYCDDSDGDGNSGYENEKTTVTVMTGLPLGNAYASCGLAIEYVQLVPAGGGDPRAVEIEGEEEETESGISTIQR</sequence>
<organism evidence="1 2">
    <name type="scientific">Linnemannia schmuckeri</name>
    <dbReference type="NCBI Taxonomy" id="64567"/>
    <lineage>
        <taxon>Eukaryota</taxon>
        <taxon>Fungi</taxon>
        <taxon>Fungi incertae sedis</taxon>
        <taxon>Mucoromycota</taxon>
        <taxon>Mortierellomycotina</taxon>
        <taxon>Mortierellomycetes</taxon>
        <taxon>Mortierellales</taxon>
        <taxon>Mortierellaceae</taxon>
        <taxon>Linnemannia</taxon>
    </lineage>
</organism>
<evidence type="ECO:0000313" key="2">
    <source>
        <dbReference type="Proteomes" id="UP000748756"/>
    </source>
</evidence>
<gene>
    <name evidence="1" type="ORF">BG015_005884</name>
</gene>
<reference evidence="1" key="1">
    <citation type="journal article" date="2020" name="Fungal Divers.">
        <title>Resolving the Mortierellaceae phylogeny through synthesis of multi-gene phylogenetics and phylogenomics.</title>
        <authorList>
            <person name="Vandepol N."/>
            <person name="Liber J."/>
            <person name="Desiro A."/>
            <person name="Na H."/>
            <person name="Kennedy M."/>
            <person name="Barry K."/>
            <person name="Grigoriev I.V."/>
            <person name="Miller A.N."/>
            <person name="O'Donnell K."/>
            <person name="Stajich J.E."/>
            <person name="Bonito G."/>
        </authorList>
    </citation>
    <scope>NUCLEOTIDE SEQUENCE</scope>
    <source>
        <strain evidence="1">NRRL 6426</strain>
    </source>
</reference>
<name>A0A9P5VCC7_9FUNG</name>
<keyword evidence="2" id="KW-1185">Reference proteome</keyword>